<dbReference type="InterPro" id="IPR017871">
    <property type="entry name" value="ABC_transporter-like_CS"/>
</dbReference>
<accession>A0ABX0GW45</accession>
<keyword evidence="3" id="KW-0813">Transport</keyword>
<keyword evidence="8" id="KW-1278">Translocase</keyword>
<evidence type="ECO:0000256" key="9">
    <source>
        <dbReference type="ARBA" id="ARBA00023136"/>
    </source>
</evidence>
<dbReference type="PROSITE" id="PS50893">
    <property type="entry name" value="ABC_TRANSPORTER_2"/>
    <property type="match status" value="1"/>
</dbReference>
<keyword evidence="7 11" id="KW-0067">ATP-binding</keyword>
<dbReference type="InterPro" id="IPR003593">
    <property type="entry name" value="AAA+_ATPase"/>
</dbReference>
<proteinExistence type="inferred from homology"/>
<evidence type="ECO:0000256" key="6">
    <source>
        <dbReference type="ARBA" id="ARBA00022741"/>
    </source>
</evidence>
<dbReference type="InterPro" id="IPR003439">
    <property type="entry name" value="ABC_transporter-like_ATP-bd"/>
</dbReference>
<dbReference type="InterPro" id="IPR050388">
    <property type="entry name" value="ABC_Ni/Peptide_Import"/>
</dbReference>
<feature type="domain" description="ABC transporter" evidence="10">
    <location>
        <begin position="9"/>
        <end position="252"/>
    </location>
</feature>
<dbReference type="GO" id="GO:0005524">
    <property type="term" value="F:ATP binding"/>
    <property type="evidence" value="ECO:0007669"/>
    <property type="project" value="UniProtKB-KW"/>
</dbReference>
<evidence type="ECO:0000256" key="3">
    <source>
        <dbReference type="ARBA" id="ARBA00022448"/>
    </source>
</evidence>
<keyword evidence="5" id="KW-0997">Cell inner membrane</keyword>
<evidence type="ECO:0000313" key="11">
    <source>
        <dbReference type="EMBL" id="NHC14785.1"/>
    </source>
</evidence>
<evidence type="ECO:0000256" key="5">
    <source>
        <dbReference type="ARBA" id="ARBA00022519"/>
    </source>
</evidence>
<evidence type="ECO:0000256" key="1">
    <source>
        <dbReference type="ARBA" id="ARBA00004202"/>
    </source>
</evidence>
<comment type="similarity">
    <text evidence="2">Belongs to the ABC transporter superfamily.</text>
</comment>
<dbReference type="PANTHER" id="PTHR43297:SF14">
    <property type="entry name" value="ATPASE AAA-TYPE CORE DOMAIN-CONTAINING PROTEIN"/>
    <property type="match status" value="1"/>
</dbReference>
<dbReference type="EMBL" id="JAANNP010000010">
    <property type="protein sequence ID" value="NHC14785.1"/>
    <property type="molecule type" value="Genomic_DNA"/>
</dbReference>
<evidence type="ECO:0000256" key="4">
    <source>
        <dbReference type="ARBA" id="ARBA00022475"/>
    </source>
</evidence>
<keyword evidence="12" id="KW-1185">Reference proteome</keyword>
<dbReference type="PROSITE" id="PS00211">
    <property type="entry name" value="ABC_TRANSPORTER_1"/>
    <property type="match status" value="1"/>
</dbReference>
<dbReference type="InterPro" id="IPR027417">
    <property type="entry name" value="P-loop_NTPase"/>
</dbReference>
<dbReference type="Pfam" id="PF00005">
    <property type="entry name" value="ABC_tran"/>
    <property type="match status" value="1"/>
</dbReference>
<comment type="subcellular location">
    <subcellularLocation>
        <location evidence="1">Cell membrane</location>
        <topology evidence="1">Peripheral membrane protein</topology>
    </subcellularLocation>
</comment>
<reference evidence="11 12" key="1">
    <citation type="submission" date="2020-03" db="EMBL/GenBank/DDBJ databases">
        <title>Two novel Motilibacter sp.</title>
        <authorList>
            <person name="Liu S."/>
        </authorList>
    </citation>
    <scope>NUCLEOTIDE SEQUENCE [LARGE SCALE GENOMIC DNA]</scope>
    <source>
        <strain evidence="11 12">E257</strain>
    </source>
</reference>
<evidence type="ECO:0000256" key="7">
    <source>
        <dbReference type="ARBA" id="ARBA00022840"/>
    </source>
</evidence>
<dbReference type="Gene3D" id="3.40.50.300">
    <property type="entry name" value="P-loop containing nucleotide triphosphate hydrolases"/>
    <property type="match status" value="1"/>
</dbReference>
<dbReference type="PANTHER" id="PTHR43297">
    <property type="entry name" value="OLIGOPEPTIDE TRANSPORT ATP-BINDING PROTEIN APPD"/>
    <property type="match status" value="1"/>
</dbReference>
<comment type="caution">
    <text evidence="11">The sequence shown here is derived from an EMBL/GenBank/DDBJ whole genome shotgun (WGS) entry which is preliminary data.</text>
</comment>
<keyword evidence="4" id="KW-1003">Cell membrane</keyword>
<dbReference type="SMART" id="SM00382">
    <property type="entry name" value="AAA"/>
    <property type="match status" value="1"/>
</dbReference>
<evidence type="ECO:0000256" key="2">
    <source>
        <dbReference type="ARBA" id="ARBA00005417"/>
    </source>
</evidence>
<name>A0ABX0GW45_9ACTN</name>
<keyword evidence="9" id="KW-0472">Membrane</keyword>
<organism evidence="11 12">
    <name type="scientific">Motilibacter deserti</name>
    <dbReference type="NCBI Taxonomy" id="2714956"/>
    <lineage>
        <taxon>Bacteria</taxon>
        <taxon>Bacillati</taxon>
        <taxon>Actinomycetota</taxon>
        <taxon>Actinomycetes</taxon>
        <taxon>Motilibacterales</taxon>
        <taxon>Motilibacteraceae</taxon>
        <taxon>Motilibacter</taxon>
    </lineage>
</organism>
<protein>
    <submittedName>
        <fullName evidence="11">ABC transporter ATP-binding protein</fullName>
    </submittedName>
</protein>
<evidence type="ECO:0000313" key="12">
    <source>
        <dbReference type="Proteomes" id="UP000800981"/>
    </source>
</evidence>
<dbReference type="Proteomes" id="UP000800981">
    <property type="component" value="Unassembled WGS sequence"/>
</dbReference>
<evidence type="ECO:0000259" key="10">
    <source>
        <dbReference type="PROSITE" id="PS50893"/>
    </source>
</evidence>
<gene>
    <name evidence="11" type="ORF">G9H71_13430</name>
</gene>
<evidence type="ECO:0000256" key="8">
    <source>
        <dbReference type="ARBA" id="ARBA00022967"/>
    </source>
</evidence>
<sequence length="269" mass="27870">MQEEEEHVVPLLDVRGLRVDSASRGLLQGVDLTVEPERRVGVLGASGSGKSLTVAAVLGLLPPALRATGSVRLAGAEVLGVPAARRPPGARPGVVRQDSAGALHPLLPVGRQLALPLGGSRAFARARVLETLESLGFRDPGRIAGALPSELSGGMRQRVCLALALMTPSSLLVADEPTTALDVVTQAGVVSLLRDRTGPGTGRALLFVTHDIAVVAALCDELVVLSDGRVVEHAPVEDVLASPGHERTRELITAARTVEAHLYATAEAP</sequence>
<keyword evidence="6" id="KW-0547">Nucleotide-binding</keyword>
<dbReference type="SUPFAM" id="SSF52540">
    <property type="entry name" value="P-loop containing nucleoside triphosphate hydrolases"/>
    <property type="match status" value="1"/>
</dbReference>